<feature type="region of interest" description="Disordered" evidence="1">
    <location>
        <begin position="65"/>
        <end position="91"/>
    </location>
</feature>
<dbReference type="Proteomes" id="UP001195483">
    <property type="component" value="Unassembled WGS sequence"/>
</dbReference>
<proteinExistence type="predicted"/>
<accession>A0AAE0WAM8</accession>
<evidence type="ECO:0000313" key="3">
    <source>
        <dbReference type="Proteomes" id="UP001195483"/>
    </source>
</evidence>
<feature type="region of interest" description="Disordered" evidence="1">
    <location>
        <begin position="584"/>
        <end position="618"/>
    </location>
</feature>
<dbReference type="EMBL" id="JAEAOA010002346">
    <property type="protein sequence ID" value="KAK3606420.1"/>
    <property type="molecule type" value="Genomic_DNA"/>
</dbReference>
<comment type="caution">
    <text evidence="2">The sequence shown here is derived from an EMBL/GenBank/DDBJ whole genome shotgun (WGS) entry which is preliminary data.</text>
</comment>
<reference evidence="2" key="2">
    <citation type="journal article" date="2021" name="Genome Biol. Evol.">
        <title>Developing a high-quality reference genome for a parasitic bivalve with doubly uniparental inheritance (Bivalvia: Unionida).</title>
        <authorList>
            <person name="Smith C.H."/>
        </authorList>
    </citation>
    <scope>NUCLEOTIDE SEQUENCE</scope>
    <source>
        <strain evidence="2">CHS0354</strain>
        <tissue evidence="2">Mantle</tissue>
    </source>
</reference>
<gene>
    <name evidence="2" type="ORF">CHS0354_041356</name>
</gene>
<feature type="region of interest" description="Disordered" evidence="1">
    <location>
        <begin position="34"/>
        <end position="53"/>
    </location>
</feature>
<sequence length="618" mass="70281">MNRLAKVCRKGKARLGGFELASLPPEVEPEIFYEEPVASSASEEEESSETDSYVHDILATSKLRVASSASEEEESSETDSVNTPGFNSLPPEVQDAIFYKEIEEDDKRNENLTDTSHSDIVDGDFIGTIERQYPLTILKLYAVPEIYVELPCGYDGPLDLEALPTSNEEKNEEMEKMPQEIKDRCMLLGTSDRSEMFKFKGKKFDFQDACKITIKFSGKDISQDLDFYAVIKQNGVWNEIPAELTKDNKVTFKCRRMDYFYIVSCPKTTVTELKRNSSHTYVHQSNPQTSIHFPEGSVENDTQIIIKVVPVTKERLEVLNNVYPNPIIKNMSSDVVSVHMPELKELQKPATLQLHVEENMTSEEYKTLLFTIEGDQAIVSEENVNDIGSGTYSCELRKINKCGLIQIVQPLDDRSLNMEAVKEEFLVAINEATPCRVVTFINQQNNRVRTEIVKIANRRIVHYSLKQQEYVCLAEDVPVITLGNGHKVQAHLSGAIRCSSASNSLGFFVIFQTHGENNYMEFDFELHDRNATDHHGKIRYYTGNFKREIHTLHFNPRRLQTSIVTRENLSLQRSKTMTDHLIAATPRQATSRRSCRSPPLSRRSALSRSKNTFSTSKL</sequence>
<dbReference type="Gene3D" id="2.60.220.30">
    <property type="match status" value="1"/>
</dbReference>
<dbReference type="AlphaFoldDB" id="A0AAE0WAM8"/>
<feature type="compositionally biased region" description="Low complexity" evidence="1">
    <location>
        <begin position="596"/>
        <end position="609"/>
    </location>
</feature>
<evidence type="ECO:0000313" key="2">
    <source>
        <dbReference type="EMBL" id="KAK3606420.1"/>
    </source>
</evidence>
<evidence type="ECO:0000256" key="1">
    <source>
        <dbReference type="SAM" id="MobiDB-lite"/>
    </source>
</evidence>
<reference evidence="2" key="3">
    <citation type="submission" date="2023-05" db="EMBL/GenBank/DDBJ databases">
        <authorList>
            <person name="Smith C.H."/>
        </authorList>
    </citation>
    <scope>NUCLEOTIDE SEQUENCE</scope>
    <source>
        <strain evidence="2">CHS0354</strain>
        <tissue evidence="2">Mantle</tissue>
    </source>
</reference>
<organism evidence="2 3">
    <name type="scientific">Potamilus streckersoni</name>
    <dbReference type="NCBI Taxonomy" id="2493646"/>
    <lineage>
        <taxon>Eukaryota</taxon>
        <taxon>Metazoa</taxon>
        <taxon>Spiralia</taxon>
        <taxon>Lophotrochozoa</taxon>
        <taxon>Mollusca</taxon>
        <taxon>Bivalvia</taxon>
        <taxon>Autobranchia</taxon>
        <taxon>Heteroconchia</taxon>
        <taxon>Palaeoheterodonta</taxon>
        <taxon>Unionida</taxon>
        <taxon>Unionoidea</taxon>
        <taxon>Unionidae</taxon>
        <taxon>Ambleminae</taxon>
        <taxon>Lampsilini</taxon>
        <taxon>Potamilus</taxon>
    </lineage>
</organism>
<name>A0AAE0WAM8_9BIVA</name>
<reference evidence="2" key="1">
    <citation type="journal article" date="2021" name="Genome Biol. Evol.">
        <title>A High-Quality Reference Genome for a Parasitic Bivalve with Doubly Uniparental Inheritance (Bivalvia: Unionida).</title>
        <authorList>
            <person name="Smith C.H."/>
        </authorList>
    </citation>
    <scope>NUCLEOTIDE SEQUENCE</scope>
    <source>
        <strain evidence="2">CHS0354</strain>
    </source>
</reference>
<keyword evidence="3" id="KW-1185">Reference proteome</keyword>
<protein>
    <submittedName>
        <fullName evidence="2">Uncharacterized protein</fullName>
    </submittedName>
</protein>